<evidence type="ECO:0000259" key="1">
    <source>
        <dbReference type="SMART" id="SM01111"/>
    </source>
</evidence>
<organism evidence="2 3">
    <name type="scientific">Penicillium frequentans</name>
    <dbReference type="NCBI Taxonomy" id="3151616"/>
    <lineage>
        <taxon>Eukaryota</taxon>
        <taxon>Fungi</taxon>
        <taxon>Dikarya</taxon>
        <taxon>Ascomycota</taxon>
        <taxon>Pezizomycotina</taxon>
        <taxon>Eurotiomycetes</taxon>
        <taxon>Eurotiomycetidae</taxon>
        <taxon>Eurotiales</taxon>
        <taxon>Aspergillaceae</taxon>
        <taxon>Penicillium</taxon>
    </lineage>
</organism>
<dbReference type="EMBL" id="JAQIZZ010000008">
    <property type="protein sequence ID" value="KAJ5523751.1"/>
    <property type="molecule type" value="Genomic_DNA"/>
</dbReference>
<gene>
    <name evidence="2" type="ORF">N7494_010401</name>
</gene>
<dbReference type="Gene3D" id="2.30.60.10">
    <property type="entry name" value="Cyanovirin-N"/>
    <property type="match status" value="2"/>
</dbReference>
<sequence length="232" mass="26782">MSFNPSNVHLIEVENNRDLVATLKDEELGLRIDRIDLNKYLGYYDGAFKWDRKGFSEYCKSLHFRWEGEVPTLHAIMRKRERDLWDTTRAPWDRDPWDMISVNLAERITIKDGGFDVQSVPADLPFNADAVEISLKDKTILRAVLKDDEGNKRSSTLDLDEHLGNEEGYFKWGGKGVSKSAENFRYYTHNGLPYFAADLVNPGNRGRPYGTNVNLAERIVNNNGRLEVQYDY</sequence>
<protein>
    <submittedName>
        <fullName evidence="2">Cyanovirin-N</fullName>
    </submittedName>
</protein>
<dbReference type="PANTHER" id="PTHR42076">
    <property type="entry name" value="CYANOVIRIN-N HOMOLOG"/>
    <property type="match status" value="1"/>
</dbReference>
<dbReference type="SMART" id="SM01111">
    <property type="entry name" value="CVNH"/>
    <property type="match status" value="2"/>
</dbReference>
<feature type="domain" description="Cyanovirin-N" evidence="1">
    <location>
        <begin position="125"/>
        <end position="228"/>
    </location>
</feature>
<feature type="domain" description="Cyanovirin-N" evidence="1">
    <location>
        <begin position="2"/>
        <end position="117"/>
    </location>
</feature>
<dbReference type="Pfam" id="PF08881">
    <property type="entry name" value="CVNH"/>
    <property type="match status" value="2"/>
</dbReference>
<evidence type="ECO:0000313" key="2">
    <source>
        <dbReference type="EMBL" id="KAJ5523751.1"/>
    </source>
</evidence>
<dbReference type="InterPro" id="IPR036673">
    <property type="entry name" value="Cyanovirin-N_sf"/>
</dbReference>
<name>A0AAD6CHU5_9EURO</name>
<accession>A0AAD6CHU5</accession>
<evidence type="ECO:0000313" key="3">
    <source>
        <dbReference type="Proteomes" id="UP001220324"/>
    </source>
</evidence>
<dbReference type="PANTHER" id="PTHR42076:SF1">
    <property type="entry name" value="CYANOVIRIN-N DOMAIN-CONTAINING PROTEIN"/>
    <property type="match status" value="1"/>
</dbReference>
<dbReference type="SUPFAM" id="SSF51322">
    <property type="entry name" value="Cyanovirin-N"/>
    <property type="match status" value="2"/>
</dbReference>
<dbReference type="AlphaFoldDB" id="A0AAD6CHU5"/>
<comment type="caution">
    <text evidence="2">The sequence shown here is derived from an EMBL/GenBank/DDBJ whole genome shotgun (WGS) entry which is preliminary data.</text>
</comment>
<reference evidence="2 3" key="1">
    <citation type="journal article" date="2023" name="IMA Fungus">
        <title>Comparative genomic study of the Penicillium genus elucidates a diverse pangenome and 15 lateral gene transfer events.</title>
        <authorList>
            <person name="Petersen C."/>
            <person name="Sorensen T."/>
            <person name="Nielsen M.R."/>
            <person name="Sondergaard T.E."/>
            <person name="Sorensen J.L."/>
            <person name="Fitzpatrick D.A."/>
            <person name="Frisvad J.C."/>
            <person name="Nielsen K.L."/>
        </authorList>
    </citation>
    <scope>NUCLEOTIDE SEQUENCE [LARGE SCALE GENOMIC DNA]</scope>
    <source>
        <strain evidence="2 3">IBT 35679</strain>
    </source>
</reference>
<dbReference type="InterPro" id="IPR011058">
    <property type="entry name" value="Cyanovirin-N"/>
</dbReference>
<proteinExistence type="predicted"/>
<keyword evidence="3" id="KW-1185">Reference proteome</keyword>
<dbReference type="Proteomes" id="UP001220324">
    <property type="component" value="Unassembled WGS sequence"/>
</dbReference>